<keyword evidence="1" id="KW-0472">Membrane</keyword>
<reference evidence="3" key="1">
    <citation type="submission" date="2016-10" db="EMBL/GenBank/DDBJ databases">
        <authorList>
            <person name="Varghese N."/>
            <person name="Submissions S."/>
        </authorList>
    </citation>
    <scope>NUCLEOTIDE SEQUENCE [LARGE SCALE GENOMIC DNA]</scope>
    <source>
        <strain evidence="3">DSM 25030</strain>
    </source>
</reference>
<proteinExistence type="predicted"/>
<evidence type="ECO:0000256" key="1">
    <source>
        <dbReference type="SAM" id="Phobius"/>
    </source>
</evidence>
<keyword evidence="1" id="KW-0812">Transmembrane</keyword>
<accession>A0A1H2R9Y7</accession>
<gene>
    <name evidence="2" type="ORF">SAMN04487892_0552</name>
</gene>
<organism evidence="2 3">
    <name type="scientific">Flagellimonas zhangzhouensis</name>
    <dbReference type="NCBI Taxonomy" id="1073328"/>
    <lineage>
        <taxon>Bacteria</taxon>
        <taxon>Pseudomonadati</taxon>
        <taxon>Bacteroidota</taxon>
        <taxon>Flavobacteriia</taxon>
        <taxon>Flavobacteriales</taxon>
        <taxon>Flavobacteriaceae</taxon>
        <taxon>Flagellimonas</taxon>
    </lineage>
</organism>
<keyword evidence="1" id="KW-1133">Transmembrane helix</keyword>
<dbReference type="Gene3D" id="1.10.287.910">
    <property type="entry name" value="bacterial mercury transporter, merf"/>
    <property type="match status" value="1"/>
</dbReference>
<feature type="transmembrane region" description="Helical" evidence="1">
    <location>
        <begin position="56"/>
        <end position="75"/>
    </location>
</feature>
<dbReference type="EMBL" id="FNMY01000001">
    <property type="protein sequence ID" value="SDW16283.1"/>
    <property type="molecule type" value="Genomic_DNA"/>
</dbReference>
<name>A0A1H2R9Y7_9FLAO</name>
<dbReference type="STRING" id="1073328.SAMN05216294_1900"/>
<keyword evidence="3" id="KW-1185">Reference proteome</keyword>
<dbReference type="AlphaFoldDB" id="A0A1H2R9Y7"/>
<evidence type="ECO:0000313" key="3">
    <source>
        <dbReference type="Proteomes" id="UP000199592"/>
    </source>
</evidence>
<protein>
    <submittedName>
        <fullName evidence="2">MerT mercuric transport protein</fullName>
    </submittedName>
</protein>
<sequence>MGDHTVQNRIGLMKVILKMVLGTSLVAALLPVMCCLAPTLLSVVAGLGFLGGNFEWVHPVQPYLTTISAGTLGFAHFKNIKNERKCGNAGPCQNHGQKHHINSWTLWTVTFLVLILTIVNYGYEY</sequence>
<dbReference type="OrthoDB" id="1438424at2"/>
<feature type="transmembrane region" description="Helical" evidence="1">
    <location>
        <begin position="20"/>
        <end position="50"/>
    </location>
</feature>
<evidence type="ECO:0000313" key="2">
    <source>
        <dbReference type="EMBL" id="SDW16283.1"/>
    </source>
</evidence>
<feature type="transmembrane region" description="Helical" evidence="1">
    <location>
        <begin position="104"/>
        <end position="123"/>
    </location>
</feature>
<dbReference type="Proteomes" id="UP000199592">
    <property type="component" value="Unassembled WGS sequence"/>
</dbReference>